<accession>Q5BQZ8</accession>
<dbReference type="AlphaFoldDB" id="Q5BQZ8"/>
<name>Q5BQZ8_SCHJA</name>
<proteinExistence type="evidence at transcript level"/>
<evidence type="ECO:0000313" key="1">
    <source>
        <dbReference type="EMBL" id="AAX31038.1"/>
    </source>
</evidence>
<sequence>MVVGNNEEEEEGEKVIETRISVNMNKQPIRMLGPTLPQKLKNQRVKMETETYAVNDPDDYVEWFPPSDQAGDGITSLNAKYGY</sequence>
<reference evidence="1" key="2">
    <citation type="journal article" date="2006" name="PLoS Pathog.">
        <title>New perspectives on host-parasite interplay by comparative transcriptomic and proteomic analyses of Schistosoma japonicum.</title>
        <authorList>
            <person name="Liu F."/>
            <person name="Lu J."/>
            <person name="Hu W."/>
            <person name="Wang S.Y."/>
            <person name="Cui S.J."/>
            <person name="Chi M."/>
            <person name="Yan Q."/>
            <person name="Wang X.R."/>
            <person name="Song H.D."/>
            <person name="Xu X.N."/>
            <person name="Wang J.J."/>
            <person name="Zhang X.L."/>
            <person name="Zhang X."/>
            <person name="Wang Z.Q."/>
            <person name="Xue C.L."/>
            <person name="Brindley P.J."/>
            <person name="McManus D.P."/>
            <person name="Yang P.Y."/>
            <person name="Feng Z."/>
            <person name="Chen Z."/>
            <person name="Han Z.G."/>
        </authorList>
    </citation>
    <scope>NUCLEOTIDE SEQUENCE</scope>
</reference>
<dbReference type="EMBL" id="AY915817">
    <property type="protein sequence ID" value="AAX31038.1"/>
    <property type="molecule type" value="mRNA"/>
</dbReference>
<protein>
    <submittedName>
        <fullName evidence="1">SJCHGC09745 protein</fullName>
    </submittedName>
</protein>
<organism evidence="1">
    <name type="scientific">Schistosoma japonicum</name>
    <name type="common">Blood fluke</name>
    <dbReference type="NCBI Taxonomy" id="6182"/>
    <lineage>
        <taxon>Eukaryota</taxon>
        <taxon>Metazoa</taxon>
        <taxon>Spiralia</taxon>
        <taxon>Lophotrochozoa</taxon>
        <taxon>Platyhelminthes</taxon>
        <taxon>Trematoda</taxon>
        <taxon>Digenea</taxon>
        <taxon>Strigeidida</taxon>
        <taxon>Schistosomatoidea</taxon>
        <taxon>Schistosomatidae</taxon>
        <taxon>Schistosoma</taxon>
    </lineage>
</organism>
<reference evidence="1" key="1">
    <citation type="submission" date="2005-01" db="EMBL/GenBank/DDBJ databases">
        <authorList>
            <person name="Han Z."/>
        </authorList>
    </citation>
    <scope>NUCLEOTIDE SEQUENCE</scope>
</reference>